<dbReference type="EMBL" id="JBAWTH010000058">
    <property type="protein sequence ID" value="KAL2281268.1"/>
    <property type="molecule type" value="Genomic_DNA"/>
</dbReference>
<evidence type="ECO:0000313" key="2">
    <source>
        <dbReference type="Proteomes" id="UP001600888"/>
    </source>
</evidence>
<dbReference type="InterPro" id="IPR036286">
    <property type="entry name" value="LexA/Signal_pep-like_sf"/>
</dbReference>
<reference evidence="1 2" key="1">
    <citation type="submission" date="2024-03" db="EMBL/GenBank/DDBJ databases">
        <title>A high-quality draft genome sequence of Diaporthe vaccinii, a causative agent of upright dieback and viscid rot disease in cranberry plants.</title>
        <authorList>
            <person name="Sarrasin M."/>
            <person name="Lang B.F."/>
            <person name="Burger G."/>
        </authorList>
    </citation>
    <scope>NUCLEOTIDE SEQUENCE [LARGE SCALE GENOMIC DNA]</scope>
    <source>
        <strain evidence="1 2">IS7</strain>
    </source>
</reference>
<evidence type="ECO:0000313" key="1">
    <source>
        <dbReference type="EMBL" id="KAL2281268.1"/>
    </source>
</evidence>
<dbReference type="Gene3D" id="2.10.109.10">
    <property type="entry name" value="Umud Fragment, subunit A"/>
    <property type="match status" value="1"/>
</dbReference>
<name>A0ABR4EFP6_9PEZI</name>
<gene>
    <name evidence="1" type="ORF">FJTKL_11707</name>
</gene>
<protein>
    <recommendedName>
        <fullName evidence="3">Mitochondrial inner membrane protease subunit</fullName>
    </recommendedName>
</protein>
<evidence type="ECO:0008006" key="3">
    <source>
        <dbReference type="Google" id="ProtNLM"/>
    </source>
</evidence>
<dbReference type="Proteomes" id="UP001600888">
    <property type="component" value="Unassembled WGS sequence"/>
</dbReference>
<organism evidence="1 2">
    <name type="scientific">Diaporthe vaccinii</name>
    <dbReference type="NCBI Taxonomy" id="105482"/>
    <lineage>
        <taxon>Eukaryota</taxon>
        <taxon>Fungi</taxon>
        <taxon>Dikarya</taxon>
        <taxon>Ascomycota</taxon>
        <taxon>Pezizomycotina</taxon>
        <taxon>Sordariomycetes</taxon>
        <taxon>Sordariomycetidae</taxon>
        <taxon>Diaporthales</taxon>
        <taxon>Diaporthaceae</taxon>
        <taxon>Diaporthe</taxon>
        <taxon>Diaporthe eres species complex</taxon>
    </lineage>
</organism>
<dbReference type="SUPFAM" id="SSF51306">
    <property type="entry name" value="LexA/Signal peptidase"/>
    <property type="match status" value="1"/>
</dbReference>
<comment type="caution">
    <text evidence="1">The sequence shown here is derived from an EMBL/GenBank/DDBJ whole genome shotgun (WGS) entry which is preliminary data.</text>
</comment>
<sequence>MNVKAGDVISVRKPSHLVSHSAQWFGKRVIAVELDVIRMEELGFPPDTYFQVPKGHIFILGDNRGRKAMMNVEY</sequence>
<proteinExistence type="predicted"/>
<accession>A0ABR4EFP6</accession>
<keyword evidence="2" id="KW-1185">Reference proteome</keyword>